<organism evidence="1">
    <name type="scientific">Tanacetum cinerariifolium</name>
    <name type="common">Dalmatian daisy</name>
    <name type="synonym">Chrysanthemum cinerariifolium</name>
    <dbReference type="NCBI Taxonomy" id="118510"/>
    <lineage>
        <taxon>Eukaryota</taxon>
        <taxon>Viridiplantae</taxon>
        <taxon>Streptophyta</taxon>
        <taxon>Embryophyta</taxon>
        <taxon>Tracheophyta</taxon>
        <taxon>Spermatophyta</taxon>
        <taxon>Magnoliopsida</taxon>
        <taxon>eudicotyledons</taxon>
        <taxon>Gunneridae</taxon>
        <taxon>Pentapetalae</taxon>
        <taxon>asterids</taxon>
        <taxon>campanulids</taxon>
        <taxon>Asterales</taxon>
        <taxon>Asteraceae</taxon>
        <taxon>Asteroideae</taxon>
        <taxon>Anthemideae</taxon>
        <taxon>Anthemidinae</taxon>
        <taxon>Tanacetum</taxon>
    </lineage>
</organism>
<protein>
    <submittedName>
        <fullName evidence="1">Uncharacterized protein</fullName>
    </submittedName>
</protein>
<gene>
    <name evidence="1" type="ORF">Tci_019115</name>
</gene>
<name>A0A6L2KEK6_TANCI</name>
<dbReference type="AlphaFoldDB" id="A0A6L2KEK6"/>
<accession>A0A6L2KEK6</accession>
<dbReference type="EMBL" id="BKCJ010002226">
    <property type="protein sequence ID" value="GEU47137.1"/>
    <property type="molecule type" value="Genomic_DNA"/>
</dbReference>
<comment type="caution">
    <text evidence="1">The sequence shown here is derived from an EMBL/GenBank/DDBJ whole genome shotgun (WGS) entry which is preliminary data.</text>
</comment>
<evidence type="ECO:0000313" key="1">
    <source>
        <dbReference type="EMBL" id="GEU47137.1"/>
    </source>
</evidence>
<reference evidence="1" key="1">
    <citation type="journal article" date="2019" name="Sci. Rep.">
        <title>Draft genome of Tanacetum cinerariifolium, the natural source of mosquito coil.</title>
        <authorList>
            <person name="Yamashiro T."/>
            <person name="Shiraishi A."/>
            <person name="Satake H."/>
            <person name="Nakayama K."/>
        </authorList>
    </citation>
    <scope>NUCLEOTIDE SEQUENCE</scope>
</reference>
<sequence length="226" mass="27416">MDLMMAWNMIHLMSNSEWLASKFYNHGIKDWYTKNALCIYWARGNDEVELYDEESSYPNDENLIDENKVAEIFRIKTNLFDFKTPSCIAFKEFNYLLQIDPGILTKDIQGFKTYDEYIDDWIYEWNKDVPWDDYENATHYPEQRCKDTTYDAPVCRIKRHMMIKYSFRDDEKYVAIKEDEYDDFTSTSEEACRAYQEIFRMMDEGWMVTRDERRKLKKKSNLETSL</sequence>
<proteinExistence type="predicted"/>